<evidence type="ECO:0000256" key="1">
    <source>
        <dbReference type="SAM" id="MobiDB-lite"/>
    </source>
</evidence>
<evidence type="ECO:0000259" key="3">
    <source>
        <dbReference type="Pfam" id="PF20152"/>
    </source>
</evidence>
<feature type="domain" description="DUF6534" evidence="3">
    <location>
        <begin position="185"/>
        <end position="268"/>
    </location>
</feature>
<feature type="transmembrane region" description="Helical" evidence="2">
    <location>
        <begin position="63"/>
        <end position="88"/>
    </location>
</feature>
<evidence type="ECO:0000313" key="5">
    <source>
        <dbReference type="Proteomes" id="UP001164286"/>
    </source>
</evidence>
<dbReference type="PANTHER" id="PTHR40465:SF1">
    <property type="entry name" value="DUF6534 DOMAIN-CONTAINING PROTEIN"/>
    <property type="match status" value="1"/>
</dbReference>
<reference evidence="4" key="1">
    <citation type="journal article" date="2022" name="G3 (Bethesda)">
        <title>High quality genome of the basidiomycete yeast Dioszegia hungarica PDD-24b-2 isolated from cloud water.</title>
        <authorList>
            <person name="Jarrige D."/>
            <person name="Haridas S."/>
            <person name="Bleykasten-Grosshans C."/>
            <person name="Joly M."/>
            <person name="Nadalig T."/>
            <person name="Sancelme M."/>
            <person name="Vuilleumier S."/>
            <person name="Grigoriev I.V."/>
            <person name="Amato P."/>
            <person name="Bringel F."/>
        </authorList>
    </citation>
    <scope>NUCLEOTIDE SEQUENCE</scope>
    <source>
        <strain evidence="4">PDD-24b-2</strain>
    </source>
</reference>
<dbReference type="Pfam" id="PF20152">
    <property type="entry name" value="DUF6534"/>
    <property type="match status" value="1"/>
</dbReference>
<gene>
    <name evidence="4" type="ORF">MKK02DRAFT_39506</name>
</gene>
<name>A0AA38HF22_9TREE</name>
<comment type="caution">
    <text evidence="4">The sequence shown here is derived from an EMBL/GenBank/DDBJ whole genome shotgun (WGS) entry which is preliminary data.</text>
</comment>
<protein>
    <recommendedName>
        <fullName evidence="3">DUF6534 domain-containing protein</fullName>
    </recommendedName>
</protein>
<organism evidence="4 5">
    <name type="scientific">Dioszegia hungarica</name>
    <dbReference type="NCBI Taxonomy" id="4972"/>
    <lineage>
        <taxon>Eukaryota</taxon>
        <taxon>Fungi</taxon>
        <taxon>Dikarya</taxon>
        <taxon>Basidiomycota</taxon>
        <taxon>Agaricomycotina</taxon>
        <taxon>Tremellomycetes</taxon>
        <taxon>Tremellales</taxon>
        <taxon>Bulleribasidiaceae</taxon>
        <taxon>Dioszegia</taxon>
    </lineage>
</organism>
<feature type="transmembrane region" description="Helical" evidence="2">
    <location>
        <begin position="177"/>
        <end position="200"/>
    </location>
</feature>
<keyword evidence="5" id="KW-1185">Reference proteome</keyword>
<feature type="transmembrane region" description="Helical" evidence="2">
    <location>
        <begin position="100"/>
        <end position="121"/>
    </location>
</feature>
<evidence type="ECO:0000313" key="4">
    <source>
        <dbReference type="EMBL" id="KAI9639215.1"/>
    </source>
</evidence>
<dbReference type="EMBL" id="JAKWFO010000001">
    <property type="protein sequence ID" value="KAI9639215.1"/>
    <property type="molecule type" value="Genomic_DNA"/>
</dbReference>
<dbReference type="PANTHER" id="PTHR40465">
    <property type="entry name" value="CHROMOSOME 1, WHOLE GENOME SHOTGUN SEQUENCE"/>
    <property type="match status" value="1"/>
</dbReference>
<dbReference type="GeneID" id="77729835"/>
<dbReference type="InterPro" id="IPR045339">
    <property type="entry name" value="DUF6534"/>
</dbReference>
<dbReference type="RefSeq" id="XP_052948992.1">
    <property type="nucleotide sequence ID" value="XM_053090630.1"/>
</dbReference>
<feature type="region of interest" description="Disordered" evidence="1">
    <location>
        <begin position="322"/>
        <end position="353"/>
    </location>
</feature>
<evidence type="ECO:0000256" key="2">
    <source>
        <dbReference type="SAM" id="Phobius"/>
    </source>
</evidence>
<dbReference type="Proteomes" id="UP001164286">
    <property type="component" value="Unassembled WGS sequence"/>
</dbReference>
<accession>A0AA38HF22</accession>
<sequence>MSNMTAEQAFEAASAAAIGANRGLQILPVYLGGYLDSLFMGIVICQCFTYWQSIRTDKKHIVALMVATVAATTLATAFILHWNIYLFVWNFGTFGVFAEVYWIIRYMSLELCVIFLVQMLYTDRACRLYGHWWPAVVIPPFSVATMILGSVVLKIFGSHGTHNSAELLADPVLVPVAYCWYSGIIVTDSIITIIIVYGISRIQTQYKATKSVLNRILITAFESQTPALISSLVCIVAWNRQFEIALHLVMLQSKIYTMGALITLNLRAGLAPSNEVHVYTTQQATSAYAMDAFPQTRPPLSAGGVHVTTDVYKHTDDLDTMGKKRVSFNPGTSNRRADSNDSFEDSKHSIQDKDGVLELNNNESEIRLV</sequence>
<feature type="compositionally biased region" description="Basic and acidic residues" evidence="1">
    <location>
        <begin position="335"/>
        <end position="353"/>
    </location>
</feature>
<proteinExistence type="predicted"/>
<feature type="transmembrane region" description="Helical" evidence="2">
    <location>
        <begin position="133"/>
        <end position="157"/>
    </location>
</feature>
<keyword evidence="2" id="KW-0812">Transmembrane</keyword>
<keyword evidence="2" id="KW-1133">Transmembrane helix</keyword>
<keyword evidence="2" id="KW-0472">Membrane</keyword>
<feature type="transmembrane region" description="Helical" evidence="2">
    <location>
        <begin position="31"/>
        <end position="51"/>
    </location>
</feature>
<dbReference type="AlphaFoldDB" id="A0AA38HF22"/>